<evidence type="ECO:0000313" key="2">
    <source>
        <dbReference type="EMBL" id="MFD1515794.1"/>
    </source>
</evidence>
<feature type="domain" description="NodB homology" evidence="1">
    <location>
        <begin position="37"/>
        <end position="156"/>
    </location>
</feature>
<gene>
    <name evidence="2" type="ORF">ACFSBT_21140</name>
</gene>
<dbReference type="InterPro" id="IPR011330">
    <property type="entry name" value="Glyco_hydro/deAcase_b/a-brl"/>
</dbReference>
<comment type="caution">
    <text evidence="2">The sequence shown here is derived from an EMBL/GenBank/DDBJ whole genome shotgun (WGS) entry which is preliminary data.</text>
</comment>
<organism evidence="2 3">
    <name type="scientific">Halomarina rubra</name>
    <dbReference type="NCBI Taxonomy" id="2071873"/>
    <lineage>
        <taxon>Archaea</taxon>
        <taxon>Methanobacteriati</taxon>
        <taxon>Methanobacteriota</taxon>
        <taxon>Stenosarchaea group</taxon>
        <taxon>Halobacteria</taxon>
        <taxon>Halobacteriales</taxon>
        <taxon>Natronomonadaceae</taxon>
        <taxon>Halomarina</taxon>
    </lineage>
</organism>
<reference evidence="2 3" key="1">
    <citation type="journal article" date="2019" name="Int. J. Syst. Evol. Microbiol.">
        <title>The Global Catalogue of Microorganisms (GCM) 10K type strain sequencing project: providing services to taxonomists for standard genome sequencing and annotation.</title>
        <authorList>
            <consortium name="The Broad Institute Genomics Platform"/>
            <consortium name="The Broad Institute Genome Sequencing Center for Infectious Disease"/>
            <person name="Wu L."/>
            <person name="Ma J."/>
        </authorList>
    </citation>
    <scope>NUCLEOTIDE SEQUENCE [LARGE SCALE GENOMIC DNA]</scope>
    <source>
        <strain evidence="2 3">CGMCC 1.12563</strain>
    </source>
</reference>
<dbReference type="InterPro" id="IPR002509">
    <property type="entry name" value="NODB_dom"/>
</dbReference>
<dbReference type="SUPFAM" id="SSF88713">
    <property type="entry name" value="Glycoside hydrolase/deacetylase"/>
    <property type="match status" value="1"/>
</dbReference>
<protein>
    <submittedName>
        <fullName evidence="2">Polysaccharide deacetylase family protein</fullName>
    </submittedName>
</protein>
<sequence length="324" mass="36704">MTGTVTMSLEVELGWGVARYGLLDKISPGRERETRRLHALLDCCATHDVPITFNVVGHLFLESCDGDHEGPYPEGWFDVDPGTSVEEDPLFYAPDLVEAILDAETAHELCTHTFSHVECGELPPEAVAHDLRTARDIHEEHGIDEFVSLVPPRHSSPPRDVLRDVGIETVRVPHYRSPDFGEPKTPLHKLVAILNGPHPIAEPHLIDGVVETYSPVYKTLAAEYLPLGEYDTHPAYRWIPRETGKKLHRRYHERALDRAVETGGHIHLWSHLYDVANDHQWPQIEALIADIGERVERGELEVKTMAEVNEEVRDDVERPRRVTQ</sequence>
<dbReference type="Proteomes" id="UP001597187">
    <property type="component" value="Unassembled WGS sequence"/>
</dbReference>
<dbReference type="Gene3D" id="3.20.20.370">
    <property type="entry name" value="Glycoside hydrolase/deacetylase"/>
    <property type="match status" value="1"/>
</dbReference>
<proteinExistence type="predicted"/>
<evidence type="ECO:0000313" key="3">
    <source>
        <dbReference type="Proteomes" id="UP001597187"/>
    </source>
</evidence>
<evidence type="ECO:0000259" key="1">
    <source>
        <dbReference type="Pfam" id="PF01522"/>
    </source>
</evidence>
<dbReference type="AlphaFoldDB" id="A0ABD6B1A7"/>
<dbReference type="Pfam" id="PF01522">
    <property type="entry name" value="Polysacc_deac_1"/>
    <property type="match status" value="1"/>
</dbReference>
<dbReference type="EMBL" id="JBHUDC010000011">
    <property type="protein sequence ID" value="MFD1515794.1"/>
    <property type="molecule type" value="Genomic_DNA"/>
</dbReference>
<dbReference type="RefSeq" id="WP_250875717.1">
    <property type="nucleotide sequence ID" value="NZ_JALXFV010000011.1"/>
</dbReference>
<accession>A0ABD6B1A7</accession>
<name>A0ABD6B1A7_9EURY</name>
<keyword evidence="3" id="KW-1185">Reference proteome</keyword>